<feature type="transmembrane region" description="Helical" evidence="8">
    <location>
        <begin position="48"/>
        <end position="70"/>
    </location>
</feature>
<feature type="transmembrane region" description="Helical" evidence="8">
    <location>
        <begin position="77"/>
        <end position="93"/>
    </location>
</feature>
<keyword evidence="7 8" id="KW-0472">Membrane</keyword>
<evidence type="ECO:0000256" key="8">
    <source>
        <dbReference type="SAM" id="Phobius"/>
    </source>
</evidence>
<dbReference type="InterPro" id="IPR009315">
    <property type="entry name" value="P_starv_induced_PsiE"/>
</dbReference>
<dbReference type="Pfam" id="PF06146">
    <property type="entry name" value="PsiE"/>
    <property type="match status" value="1"/>
</dbReference>
<dbReference type="PANTHER" id="PTHR37819">
    <property type="entry name" value="PROTEIN PSIE"/>
    <property type="match status" value="1"/>
</dbReference>
<comment type="similarity">
    <text evidence="2">Belongs to the PsiE family.</text>
</comment>
<dbReference type="Proteomes" id="UP001143307">
    <property type="component" value="Unassembled WGS sequence"/>
</dbReference>
<protein>
    <recommendedName>
        <fullName evidence="3">Protein PsiE</fullName>
    </recommendedName>
</protein>
<feature type="transmembrane region" description="Helical" evidence="8">
    <location>
        <begin position="21"/>
        <end position="42"/>
    </location>
</feature>
<gene>
    <name evidence="9" type="ORF">EYC87_08275</name>
</gene>
<feature type="transmembrane region" description="Helical" evidence="8">
    <location>
        <begin position="105"/>
        <end position="123"/>
    </location>
</feature>
<evidence type="ECO:0000256" key="5">
    <source>
        <dbReference type="ARBA" id="ARBA00022692"/>
    </source>
</evidence>
<reference evidence="9" key="1">
    <citation type="submission" date="2019-02" db="EMBL/GenBank/DDBJ databases">
        <authorList>
            <person name="Li S.-H."/>
        </authorList>
    </citation>
    <scope>NUCLEOTIDE SEQUENCE</scope>
    <source>
        <strain evidence="9">IMCC8485</strain>
    </source>
</reference>
<evidence type="ECO:0000256" key="2">
    <source>
        <dbReference type="ARBA" id="ARBA00005632"/>
    </source>
</evidence>
<evidence type="ECO:0000313" key="10">
    <source>
        <dbReference type="Proteomes" id="UP001143307"/>
    </source>
</evidence>
<sequence length="143" mass="15901">MKFKLPKIKKGLHWTTVMSEKALLAVIGIATCIASAQYLLTMYEAKEILLADLFMLFIFVEIIGMVGAFYSTNRIPVTLPIIIAITALCRLIIMQSKNMDALDLLVEAGAILVLSASAYIMSLKDRVSLEKQKEFKNENDTPS</sequence>
<evidence type="ECO:0000256" key="3">
    <source>
        <dbReference type="ARBA" id="ARBA00021903"/>
    </source>
</evidence>
<organism evidence="9 10">
    <name type="scientific">Candidatus Seongchinamella marina</name>
    <dbReference type="NCBI Taxonomy" id="2518990"/>
    <lineage>
        <taxon>Bacteria</taxon>
        <taxon>Pseudomonadati</taxon>
        <taxon>Pseudomonadota</taxon>
        <taxon>Gammaproteobacteria</taxon>
        <taxon>Cellvibrionales</taxon>
        <taxon>Halieaceae</taxon>
        <taxon>Seongchinamella</taxon>
    </lineage>
</organism>
<evidence type="ECO:0000256" key="4">
    <source>
        <dbReference type="ARBA" id="ARBA00022475"/>
    </source>
</evidence>
<proteinExistence type="inferred from homology"/>
<comment type="caution">
    <text evidence="9">The sequence shown here is derived from an EMBL/GenBank/DDBJ whole genome shotgun (WGS) entry which is preliminary data.</text>
</comment>
<evidence type="ECO:0000256" key="1">
    <source>
        <dbReference type="ARBA" id="ARBA00004429"/>
    </source>
</evidence>
<keyword evidence="4" id="KW-1003">Cell membrane</keyword>
<name>A0ABT3SW75_9GAMM</name>
<dbReference type="RefSeq" id="WP_279252462.1">
    <property type="nucleotide sequence ID" value="NZ_SHNP01000002.1"/>
</dbReference>
<accession>A0ABT3SW75</accession>
<evidence type="ECO:0000256" key="6">
    <source>
        <dbReference type="ARBA" id="ARBA00022989"/>
    </source>
</evidence>
<comment type="subcellular location">
    <subcellularLocation>
        <location evidence="1">Cell inner membrane</location>
        <topology evidence="1">Multi-pass membrane protein</topology>
    </subcellularLocation>
</comment>
<dbReference type="EMBL" id="SHNP01000002">
    <property type="protein sequence ID" value="MCX2973577.1"/>
    <property type="molecule type" value="Genomic_DNA"/>
</dbReference>
<keyword evidence="6 8" id="KW-1133">Transmembrane helix</keyword>
<keyword evidence="10" id="KW-1185">Reference proteome</keyword>
<dbReference type="InterPro" id="IPR020948">
    <property type="entry name" value="P_starv_induced_PsiE-like"/>
</dbReference>
<dbReference type="PANTHER" id="PTHR37819:SF1">
    <property type="entry name" value="PROTEIN PSIE"/>
    <property type="match status" value="1"/>
</dbReference>
<evidence type="ECO:0000256" key="7">
    <source>
        <dbReference type="ARBA" id="ARBA00023136"/>
    </source>
</evidence>
<keyword evidence="5 8" id="KW-0812">Transmembrane</keyword>
<evidence type="ECO:0000313" key="9">
    <source>
        <dbReference type="EMBL" id="MCX2973577.1"/>
    </source>
</evidence>